<dbReference type="InterPro" id="IPR022385">
    <property type="entry name" value="Rhs_assc_core"/>
</dbReference>
<reference evidence="2" key="1">
    <citation type="submission" date="2017-05" db="EMBL/GenBank/DDBJ databases">
        <title>The Genome Sequence of EEnterococcus faecalis 9F2_4866.</title>
        <authorList>
            <consortium name="The Broad Institute Genomics Platform"/>
            <consortium name="The Broad Institute Genomic Center for Infectious Diseases"/>
            <person name="Earl A."/>
            <person name="Manson A."/>
            <person name="Schwartman J."/>
            <person name="Gilmore M."/>
            <person name="Abouelleil A."/>
            <person name="Cao P."/>
            <person name="Chapman S."/>
            <person name="Cusick C."/>
            <person name="Shea T."/>
            <person name="Young S."/>
            <person name="Neafsey D."/>
            <person name="Nusbaum C."/>
            <person name="Birren B."/>
        </authorList>
    </citation>
    <scope>NUCLEOTIDE SEQUENCE [LARGE SCALE GENOMIC DNA]</scope>
    <source>
        <strain evidence="2">12C11_DIV0727</strain>
    </source>
</reference>
<gene>
    <name evidence="1" type="ORF">A5866_000019</name>
</gene>
<evidence type="ECO:0000313" key="1">
    <source>
        <dbReference type="EMBL" id="WYJ84961.1"/>
    </source>
</evidence>
<dbReference type="NCBIfam" id="TIGR03696">
    <property type="entry name" value="Rhs_assc_core"/>
    <property type="match status" value="1"/>
</dbReference>
<dbReference type="Gene3D" id="2.180.10.10">
    <property type="entry name" value="RHS repeat-associated core"/>
    <property type="match status" value="1"/>
</dbReference>
<organism evidence="1 2">
    <name type="scientific">Candidatus Enterococcus lemimoniae</name>
    <dbReference type="NCBI Taxonomy" id="1834167"/>
    <lineage>
        <taxon>Bacteria</taxon>
        <taxon>Bacillati</taxon>
        <taxon>Bacillota</taxon>
        <taxon>Bacilli</taxon>
        <taxon>Lactobacillales</taxon>
        <taxon>Enterococcaceae</taxon>
        <taxon>Enterococcus</taxon>
    </lineage>
</organism>
<protein>
    <submittedName>
        <fullName evidence="1">Uncharacterized protein</fullName>
    </submittedName>
</protein>
<keyword evidence="2" id="KW-1185">Reference proteome</keyword>
<dbReference type="RefSeq" id="WP_339099715.1">
    <property type="nucleotide sequence ID" value="NZ_CP147248.1"/>
</dbReference>
<dbReference type="EMBL" id="CP147248">
    <property type="protein sequence ID" value="WYJ84961.1"/>
    <property type="molecule type" value="Genomic_DNA"/>
</dbReference>
<evidence type="ECO:0000313" key="2">
    <source>
        <dbReference type="Proteomes" id="UP000195080"/>
    </source>
</evidence>
<name>A0ABZ2T0P0_9ENTE</name>
<accession>A0ABZ2T0P0</accession>
<proteinExistence type="predicted"/>
<sequence length="526" mass="60513">MDETNRSYRQLALNNQDVTLHEILTAVAKQPIMADRLRCLPKDRPWRKDHDKPRKTVETEKLKKELDKNHSIKIVTSLNEYNQEHTSPAKLTQETYDKKVKTTQRQEFTFGEETDILGDQEDQYHRDGYSSIGTMTNRQSGELITNTLYNEYGEAALRLENEYGYRSEYHDQSNRIHLRAREYSTTTGRFLQEDTWYGKMEQPQSQNRYIYVENNPQKYRDRSGKAGWWAKAWNNVKKTVRNVWNGVKRVVNTVWNAIVPPAYRSPSSWSGVASGINYIGNYVARSYTPRRNYVGVNYIRGRNGQPVGYQTYNQALYYQSAAYRYQVQVQRAKATRAMATVRIKKACDTADKKWVGKNKGLVVGAAFVIPIPRVPVIPPVTMIPKPGLDIDSGNFSFPSLPKIPSARDIANGIVGWFIGDYIQKVQEKNIDDISRANDWGNSKTLERHFDDHGVETNSKNIEDYAKKARDLYNRRGSINSKTDDKGVTRVYDETTGLFGSYNRDGSSRTIFKPGKGKAYWDKQPGK</sequence>
<dbReference type="Proteomes" id="UP000195080">
    <property type="component" value="Chromosome"/>
</dbReference>